<keyword evidence="2 6" id="KW-0812">Transmembrane</keyword>
<evidence type="ECO:0000256" key="5">
    <source>
        <dbReference type="SAM" id="MobiDB-lite"/>
    </source>
</evidence>
<keyword evidence="8" id="KW-1185">Reference proteome</keyword>
<evidence type="ECO:0000313" key="8">
    <source>
        <dbReference type="Proteomes" id="UP001634394"/>
    </source>
</evidence>
<dbReference type="Proteomes" id="UP001634394">
    <property type="component" value="Unassembled WGS sequence"/>
</dbReference>
<accession>A0ABD3USR2</accession>
<evidence type="ECO:0000313" key="7">
    <source>
        <dbReference type="EMBL" id="KAL3852192.1"/>
    </source>
</evidence>
<keyword evidence="3 6" id="KW-1133">Transmembrane helix</keyword>
<feature type="compositionally biased region" description="Basic and acidic residues" evidence="5">
    <location>
        <begin position="238"/>
        <end position="255"/>
    </location>
</feature>
<organism evidence="7 8">
    <name type="scientific">Sinanodonta woodiana</name>
    <name type="common">Chinese pond mussel</name>
    <name type="synonym">Anodonta woodiana</name>
    <dbReference type="NCBI Taxonomy" id="1069815"/>
    <lineage>
        <taxon>Eukaryota</taxon>
        <taxon>Metazoa</taxon>
        <taxon>Spiralia</taxon>
        <taxon>Lophotrochozoa</taxon>
        <taxon>Mollusca</taxon>
        <taxon>Bivalvia</taxon>
        <taxon>Autobranchia</taxon>
        <taxon>Heteroconchia</taxon>
        <taxon>Palaeoheterodonta</taxon>
        <taxon>Unionida</taxon>
        <taxon>Unionoidea</taxon>
        <taxon>Unionidae</taxon>
        <taxon>Unioninae</taxon>
        <taxon>Sinanodonta</taxon>
    </lineage>
</organism>
<gene>
    <name evidence="7" type="ORF">ACJMK2_015866</name>
</gene>
<dbReference type="PANTHER" id="PTHR12489">
    <property type="entry name" value="LIPOMA HMGIC FUSION PARTNER-LIKE PROTEIN"/>
    <property type="match status" value="1"/>
</dbReference>
<protein>
    <recommendedName>
        <fullName evidence="9">LHFPL tetraspan subfamily member 3 protein</fullName>
    </recommendedName>
</protein>
<dbReference type="EMBL" id="JBJQND010000015">
    <property type="protein sequence ID" value="KAL3852192.1"/>
    <property type="molecule type" value="Genomic_DNA"/>
</dbReference>
<feature type="transmembrane region" description="Helical" evidence="6">
    <location>
        <begin position="178"/>
        <end position="200"/>
    </location>
</feature>
<comment type="caution">
    <text evidence="7">The sequence shown here is derived from an EMBL/GenBank/DDBJ whole genome shotgun (WGS) entry which is preliminary data.</text>
</comment>
<dbReference type="AlphaFoldDB" id="A0ABD3USR2"/>
<evidence type="ECO:0000256" key="4">
    <source>
        <dbReference type="ARBA" id="ARBA00023136"/>
    </source>
</evidence>
<dbReference type="Pfam" id="PF10242">
    <property type="entry name" value="L_HMGIC_fpl"/>
    <property type="match status" value="1"/>
</dbReference>
<reference evidence="7 8" key="1">
    <citation type="submission" date="2024-11" db="EMBL/GenBank/DDBJ databases">
        <title>Chromosome-level genome assembly of the freshwater bivalve Anodonta woodiana.</title>
        <authorList>
            <person name="Chen X."/>
        </authorList>
    </citation>
    <scope>NUCLEOTIDE SEQUENCE [LARGE SCALE GENOMIC DNA]</scope>
    <source>
        <strain evidence="7">MN2024</strain>
        <tissue evidence="7">Gills</tissue>
    </source>
</reference>
<dbReference type="GO" id="GO:0016020">
    <property type="term" value="C:membrane"/>
    <property type="evidence" value="ECO:0007669"/>
    <property type="project" value="UniProtKB-SubCell"/>
</dbReference>
<feature type="region of interest" description="Disordered" evidence="5">
    <location>
        <begin position="238"/>
        <end position="264"/>
    </location>
</feature>
<feature type="transmembrane region" description="Helical" evidence="6">
    <location>
        <begin position="94"/>
        <end position="119"/>
    </location>
</feature>
<keyword evidence="4 6" id="KW-0472">Membrane</keyword>
<evidence type="ECO:0000256" key="1">
    <source>
        <dbReference type="ARBA" id="ARBA00004141"/>
    </source>
</evidence>
<name>A0ABD3USR2_SINWO</name>
<dbReference type="PANTHER" id="PTHR12489:SF1">
    <property type="entry name" value="LP10272P"/>
    <property type="match status" value="1"/>
</dbReference>
<feature type="transmembrane region" description="Helical" evidence="6">
    <location>
        <begin position="126"/>
        <end position="150"/>
    </location>
</feature>
<sequence length="264" mass="29911">MTRETNWNAEVTKVYHTNYVRNSRAIAAVWAIFSMCYVILNVVAFVQPYWFGDTNQSPGVGYFGLYEFCERTMTGSDYTCRGDFLDFSTILNNYFRGASFLVGISALLFIFSCICMLMFLFLRPNIVFIICGCLQIVAGVCIGVGCIIYPRGFDDADVRRICGQNAVGYDMAHCEIKWGYILAIVLIFDAFILSILAFVLSTRQAKSLNNQEEKKASHLNYGFTPDFVEVDKQSLNETEQKQAFPDHDSSSQDSEKELEDNINL</sequence>
<feature type="transmembrane region" description="Helical" evidence="6">
    <location>
        <begin position="25"/>
        <end position="50"/>
    </location>
</feature>
<proteinExistence type="predicted"/>
<evidence type="ECO:0000256" key="3">
    <source>
        <dbReference type="ARBA" id="ARBA00022989"/>
    </source>
</evidence>
<dbReference type="Gene3D" id="1.20.140.150">
    <property type="match status" value="1"/>
</dbReference>
<dbReference type="InterPro" id="IPR019372">
    <property type="entry name" value="LHFPL"/>
</dbReference>
<evidence type="ECO:0000256" key="6">
    <source>
        <dbReference type="SAM" id="Phobius"/>
    </source>
</evidence>
<comment type="subcellular location">
    <subcellularLocation>
        <location evidence="1">Membrane</location>
        <topology evidence="1">Multi-pass membrane protein</topology>
    </subcellularLocation>
</comment>
<evidence type="ECO:0008006" key="9">
    <source>
        <dbReference type="Google" id="ProtNLM"/>
    </source>
</evidence>
<evidence type="ECO:0000256" key="2">
    <source>
        <dbReference type="ARBA" id="ARBA00022692"/>
    </source>
</evidence>